<dbReference type="GO" id="GO:0006508">
    <property type="term" value="P:proteolysis"/>
    <property type="evidence" value="ECO:0007669"/>
    <property type="project" value="InterPro"/>
</dbReference>
<protein>
    <recommendedName>
        <fullName evidence="2">Tail specific protease domain-containing protein</fullName>
    </recommendedName>
</protein>
<dbReference type="EMBL" id="VOHS01000012">
    <property type="protein sequence ID" value="TWV99916.1"/>
    <property type="molecule type" value="Genomic_DNA"/>
</dbReference>
<organism evidence="3 4">
    <name type="scientific">Chitinophaga pinensis</name>
    <dbReference type="NCBI Taxonomy" id="79329"/>
    <lineage>
        <taxon>Bacteria</taxon>
        <taxon>Pseudomonadati</taxon>
        <taxon>Bacteroidota</taxon>
        <taxon>Chitinophagia</taxon>
        <taxon>Chitinophagales</taxon>
        <taxon>Chitinophagaceae</taxon>
        <taxon>Chitinophaga</taxon>
    </lineage>
</organism>
<reference evidence="3 4" key="1">
    <citation type="submission" date="2019-08" db="EMBL/GenBank/DDBJ databases">
        <title>Whole genome sequencing of chitin degrading bacteria Chitinophaga pinensis YS16.</title>
        <authorList>
            <person name="Singh R.P."/>
            <person name="Manchanda G."/>
            <person name="Maurya I.K."/>
            <person name="Joshi N.K."/>
            <person name="Srivastava A.K."/>
        </authorList>
    </citation>
    <scope>NUCLEOTIDE SEQUENCE [LARGE SCALE GENOMIC DNA]</scope>
    <source>
        <strain evidence="3 4">YS-16</strain>
    </source>
</reference>
<dbReference type="InterPro" id="IPR029045">
    <property type="entry name" value="ClpP/crotonase-like_dom_sf"/>
</dbReference>
<proteinExistence type="predicted"/>
<evidence type="ECO:0000313" key="4">
    <source>
        <dbReference type="Proteomes" id="UP000318815"/>
    </source>
</evidence>
<evidence type="ECO:0000313" key="3">
    <source>
        <dbReference type="EMBL" id="TWV99916.1"/>
    </source>
</evidence>
<feature type="signal peptide" evidence="1">
    <location>
        <begin position="1"/>
        <end position="24"/>
    </location>
</feature>
<dbReference type="AlphaFoldDB" id="A0A5C6LTL5"/>
<dbReference type="OrthoDB" id="2327485at2"/>
<dbReference type="InterPro" id="IPR005151">
    <property type="entry name" value="Tail-specific_protease"/>
</dbReference>
<dbReference type="Pfam" id="PF03572">
    <property type="entry name" value="Peptidase_S41"/>
    <property type="match status" value="1"/>
</dbReference>
<dbReference type="Gene3D" id="3.90.226.10">
    <property type="entry name" value="2-enoyl-CoA Hydratase, Chain A, domain 1"/>
    <property type="match status" value="1"/>
</dbReference>
<dbReference type="GO" id="GO:0008236">
    <property type="term" value="F:serine-type peptidase activity"/>
    <property type="evidence" value="ECO:0007669"/>
    <property type="project" value="InterPro"/>
</dbReference>
<sequence>MGNRVLTKYLVAICFCLFARQLNAQNCGCIDNFNHMVSKVEKNYAGYADKVTQVNHSLFVHYTDSLGQIAARTDERNCVTVLRSWIKYFNDRHMTLAIKGDNPGDSIRIRALFSNAETQPISRDQFMRYLDTQKDKLDSLEGIWQNEDDAYQIAFIRDRKKKGQEFVGIILRADSVFWLPGQVKARVSKHGTTYRMRYFYNKYHDTITPILALARHTLNAGVAGIWRKVYPGDNSGEVSRGHYYDPFFRTLDEQTCLLVMPSFSLLAKPLIDSLIEKNRAVISQIRHLIVDLRNNTGGSVLCFQKLLPYLYTNPIITKGQSVMATEDNINDLYSITDYPNISDSMETIFKNELKELQANKGGMYKLWKDDTLTMPTVLPYPKTISFIVNESSASAAEILLLKAKQSKKVKLYGRHSMGAIDYLDVASTTMPCQLYTLRYATSRTNRLPEEPLDNKGIVPDVEIPDNVVDWVEFVRTK</sequence>
<dbReference type="SUPFAM" id="SSF52096">
    <property type="entry name" value="ClpP/crotonase"/>
    <property type="match status" value="1"/>
</dbReference>
<keyword evidence="4" id="KW-1185">Reference proteome</keyword>
<name>A0A5C6LTL5_9BACT</name>
<dbReference type="Proteomes" id="UP000318815">
    <property type="component" value="Unassembled WGS sequence"/>
</dbReference>
<feature type="chain" id="PRO_5023006727" description="Tail specific protease domain-containing protein" evidence="1">
    <location>
        <begin position="25"/>
        <end position="477"/>
    </location>
</feature>
<evidence type="ECO:0000256" key="1">
    <source>
        <dbReference type="SAM" id="SignalP"/>
    </source>
</evidence>
<evidence type="ECO:0000259" key="2">
    <source>
        <dbReference type="Pfam" id="PF03572"/>
    </source>
</evidence>
<gene>
    <name evidence="3" type="ORF">FEF09_14580</name>
</gene>
<accession>A0A5C6LTL5</accession>
<feature type="domain" description="Tail specific protease" evidence="2">
    <location>
        <begin position="256"/>
        <end position="463"/>
    </location>
</feature>
<keyword evidence="1" id="KW-0732">Signal</keyword>
<comment type="caution">
    <text evidence="3">The sequence shown here is derived from an EMBL/GenBank/DDBJ whole genome shotgun (WGS) entry which is preliminary data.</text>
</comment>